<feature type="region of interest" description="Disordered" evidence="1">
    <location>
        <begin position="1"/>
        <end position="71"/>
    </location>
</feature>
<accession>A0A6J4U9E4</accession>
<organism evidence="2">
    <name type="scientific">uncultured Thermomicrobiales bacterium</name>
    <dbReference type="NCBI Taxonomy" id="1645740"/>
    <lineage>
        <taxon>Bacteria</taxon>
        <taxon>Pseudomonadati</taxon>
        <taxon>Thermomicrobiota</taxon>
        <taxon>Thermomicrobia</taxon>
        <taxon>Thermomicrobiales</taxon>
        <taxon>environmental samples</taxon>
    </lineage>
</organism>
<evidence type="ECO:0000313" key="2">
    <source>
        <dbReference type="EMBL" id="CAA9542312.1"/>
    </source>
</evidence>
<gene>
    <name evidence="2" type="ORF">AVDCRST_MAG70-207</name>
</gene>
<reference evidence="2" key="1">
    <citation type="submission" date="2020-02" db="EMBL/GenBank/DDBJ databases">
        <authorList>
            <person name="Meier V. D."/>
        </authorList>
    </citation>
    <scope>NUCLEOTIDE SEQUENCE</scope>
    <source>
        <strain evidence="2">AVDCRST_MAG70</strain>
    </source>
</reference>
<feature type="compositionally biased region" description="Basic residues" evidence="1">
    <location>
        <begin position="52"/>
        <end position="71"/>
    </location>
</feature>
<protein>
    <submittedName>
        <fullName evidence="2">Uncharacterized protein</fullName>
    </submittedName>
</protein>
<name>A0A6J4U9E4_9BACT</name>
<dbReference type="EMBL" id="CADCWH010000034">
    <property type="protein sequence ID" value="CAA9542312.1"/>
    <property type="molecule type" value="Genomic_DNA"/>
</dbReference>
<dbReference type="AlphaFoldDB" id="A0A6J4U9E4"/>
<evidence type="ECO:0000256" key="1">
    <source>
        <dbReference type="SAM" id="MobiDB-lite"/>
    </source>
</evidence>
<feature type="non-terminal residue" evidence="2">
    <location>
        <position position="71"/>
    </location>
</feature>
<feature type="compositionally biased region" description="Gly residues" evidence="1">
    <location>
        <begin position="17"/>
        <end position="32"/>
    </location>
</feature>
<proteinExistence type="predicted"/>
<sequence>GTRTRRLDTVGDLAGVGPSGVWGGSLGHGPGLHGDAQPGGQPRLGPDDRWHPGPHRRRRRLLPGQPRRGRL</sequence>
<feature type="non-terminal residue" evidence="2">
    <location>
        <position position="1"/>
    </location>
</feature>